<feature type="compositionally biased region" description="Pro residues" evidence="1">
    <location>
        <begin position="645"/>
        <end position="655"/>
    </location>
</feature>
<accession>A0A6A4I1X5</accession>
<dbReference type="PANTHER" id="PTHR45691">
    <property type="entry name" value="PROTEIN DIAPHANOUS"/>
    <property type="match status" value="1"/>
</dbReference>
<dbReference type="Proteomes" id="UP000799118">
    <property type="component" value="Unassembled WGS sequence"/>
</dbReference>
<sequence>MVVDGIPNPGFHYLFPLPEGIFDPPALLPHGVEIETWSGERRVLRPTFLRILNDESTPWRGRGVQENEEDPRGYETLTDIVSPTHSVLLTSTEEVRREEERLTDRNDGVIQAFGQRCRYLAVEMGIEDEPDKPSEDWIHLEFAKVREIAAASEVLRLIPSQNWLQRPIRMVVEPERIGTTPEAMRRFAVNWVDLEARAKAREEEIRERKMELSRIQEDNEEVNKDKESPGSQEEERGRKASTTLSEAETLWRKVVAGTSSNTDWKEEVHLDIQPLGFLETDDTGYTTANDELESNESVHNNSPVTDTIPGWPKNTMLDAQLTDKLEAFQKERMEREQKVQDGPTKKTISGFNPPRRPAFQEELANRTGGHPYTPHPQIRENPTAIDNRLLTLHERMEIQRKEVEEEIRRELEEVQKERNELRQALETARTGPNQTRDSDRLNERLNVSYSQPNTDRSSITMSNTTTTKDQKGKTPIRGSRQYETWQKDWGQLGEPSTIQPTFTSHDLISQNQRERGNSGPLQPPPPPPPPNHVDYVTNARNNAGYSTGTGATGEEVEAGSQGPPKLPPPPTPTADPEDMEPDQNAKRNISKGNTSKILHGRNDPLTPPPPPPPQTQNSNSNGPPSGPPSGPPNSAFQSSSGGQGPPNPPPPPPPGAHRENEGHWEIRDLQDHKDHKDLLGITEEMEMMDEQNEMQSQGRVAARYYSTLVEREQKLTTRYLATLHEWDAFVELFTRLFGLYDEQLQAESALDQTFQKSSEVFADFIVRFEDAALQTGYNNEALRWRLIDQIRFDLRRIPITFEQVVERLLELDGAREILKNTGSRNPTTSTPNNQNRYIPYRHNYNNIKPTETPAASTTNTPEASITTMSATAKAAIATEKTPAPPISKEERERRMNEGLCIWCGEKELEDNSACLEEHETDLEGDENTEVAHARATFTIDESFEEREA</sequence>
<dbReference type="GO" id="GO:0005884">
    <property type="term" value="C:actin filament"/>
    <property type="evidence" value="ECO:0007669"/>
    <property type="project" value="TreeGrafter"/>
</dbReference>
<dbReference type="GO" id="GO:0030041">
    <property type="term" value="P:actin filament polymerization"/>
    <property type="evidence" value="ECO:0007669"/>
    <property type="project" value="TreeGrafter"/>
</dbReference>
<name>A0A6A4I1X5_9AGAR</name>
<feature type="compositionally biased region" description="Pro residues" evidence="1">
    <location>
        <begin position="564"/>
        <end position="573"/>
    </location>
</feature>
<gene>
    <name evidence="2" type="ORF">BT96DRAFT_935743</name>
</gene>
<dbReference type="InterPro" id="IPR051412">
    <property type="entry name" value="Formin_Homology_Diaphanous_sf"/>
</dbReference>
<reference evidence="2" key="1">
    <citation type="journal article" date="2019" name="Environ. Microbiol.">
        <title>Fungal ecological strategies reflected in gene transcription - a case study of two litter decomposers.</title>
        <authorList>
            <person name="Barbi F."/>
            <person name="Kohler A."/>
            <person name="Barry K."/>
            <person name="Baskaran P."/>
            <person name="Daum C."/>
            <person name="Fauchery L."/>
            <person name="Ihrmark K."/>
            <person name="Kuo A."/>
            <person name="LaButti K."/>
            <person name="Lipzen A."/>
            <person name="Morin E."/>
            <person name="Grigoriev I.V."/>
            <person name="Henrissat B."/>
            <person name="Lindahl B."/>
            <person name="Martin F."/>
        </authorList>
    </citation>
    <scope>NUCLEOTIDE SEQUENCE</scope>
    <source>
        <strain evidence="2">JB14</strain>
    </source>
</reference>
<feature type="compositionally biased region" description="Polar residues" evidence="1">
    <location>
        <begin position="820"/>
        <end position="836"/>
    </location>
</feature>
<feature type="region of interest" description="Disordered" evidence="1">
    <location>
        <begin position="423"/>
        <end position="481"/>
    </location>
</feature>
<feature type="compositionally biased region" description="Pro residues" evidence="1">
    <location>
        <begin position="521"/>
        <end position="531"/>
    </location>
</feature>
<dbReference type="AlphaFoldDB" id="A0A6A4I1X5"/>
<feature type="region of interest" description="Disordered" evidence="1">
    <location>
        <begin position="292"/>
        <end position="313"/>
    </location>
</feature>
<dbReference type="PANTHER" id="PTHR45691:SF6">
    <property type="entry name" value="PROTEIN DIAPHANOUS"/>
    <property type="match status" value="1"/>
</dbReference>
<evidence type="ECO:0000313" key="3">
    <source>
        <dbReference type="Proteomes" id="UP000799118"/>
    </source>
</evidence>
<evidence type="ECO:0000313" key="2">
    <source>
        <dbReference type="EMBL" id="KAE9404391.1"/>
    </source>
</evidence>
<feature type="region of interest" description="Disordered" evidence="1">
    <location>
        <begin position="511"/>
        <end position="660"/>
    </location>
</feature>
<protein>
    <recommendedName>
        <fullName evidence="4">Retrotransposon gag domain-containing protein</fullName>
    </recommendedName>
</protein>
<evidence type="ECO:0008006" key="4">
    <source>
        <dbReference type="Google" id="ProtNLM"/>
    </source>
</evidence>
<evidence type="ECO:0000256" key="1">
    <source>
        <dbReference type="SAM" id="MobiDB-lite"/>
    </source>
</evidence>
<organism evidence="2 3">
    <name type="scientific">Gymnopus androsaceus JB14</name>
    <dbReference type="NCBI Taxonomy" id="1447944"/>
    <lineage>
        <taxon>Eukaryota</taxon>
        <taxon>Fungi</taxon>
        <taxon>Dikarya</taxon>
        <taxon>Basidiomycota</taxon>
        <taxon>Agaricomycotina</taxon>
        <taxon>Agaricomycetes</taxon>
        <taxon>Agaricomycetidae</taxon>
        <taxon>Agaricales</taxon>
        <taxon>Marasmiineae</taxon>
        <taxon>Omphalotaceae</taxon>
        <taxon>Gymnopus</taxon>
    </lineage>
</organism>
<feature type="region of interest" description="Disordered" evidence="1">
    <location>
        <begin position="820"/>
        <end position="839"/>
    </location>
</feature>
<feature type="compositionally biased region" description="Polar residues" evidence="1">
    <location>
        <begin position="445"/>
        <end position="467"/>
    </location>
</feature>
<feature type="compositionally biased region" description="Pro residues" evidence="1">
    <location>
        <begin position="605"/>
        <end position="614"/>
    </location>
</feature>
<dbReference type="OrthoDB" id="3033163at2759"/>
<proteinExistence type="predicted"/>
<feature type="compositionally biased region" description="Basic and acidic residues" evidence="1">
    <location>
        <begin position="203"/>
        <end position="238"/>
    </location>
</feature>
<feature type="compositionally biased region" description="Polar residues" evidence="1">
    <location>
        <begin position="586"/>
        <end position="596"/>
    </location>
</feature>
<keyword evidence="3" id="KW-1185">Reference proteome</keyword>
<feature type="region of interest" description="Disordered" evidence="1">
    <location>
        <begin position="203"/>
        <end position="244"/>
    </location>
</feature>
<feature type="compositionally biased region" description="Polar residues" evidence="1">
    <location>
        <begin position="292"/>
        <end position="305"/>
    </location>
</feature>
<dbReference type="EMBL" id="ML769417">
    <property type="protein sequence ID" value="KAE9404391.1"/>
    <property type="molecule type" value="Genomic_DNA"/>
</dbReference>
<feature type="region of interest" description="Disordered" evidence="1">
    <location>
        <begin position="334"/>
        <end position="357"/>
    </location>
</feature>